<sequence length="549" mass="60675">MENAAPKSHRPIDRPFWQQKLPGWSPVFNAGNAALPFLLAGFIFVPVGVAVFLTTSRLQEYQFDYTECKQVNTNRTCAAVIAREPSKSCVCYEIITLPEDFRQTVNVYYGLTSFYQNFRFYVQSRDEKQLLGNPHSARYACKPYDEDRKTGYTVFPCGAIANSLFNALGDGSCGRDVIMRVQGDQILEARSERLRGVSRFFKRTLTDNAKVDGKYMLSITGISKEVLETLLEYAETGTLTLYDHEVAEVYYAAHRLEMPFVVHKCLQTQPAPGPEAPVESQPQPAPKSPKSPPPLQPPAGAIGETTPRSKPAADSEHKDDQVQAPETHPETEIPRILRIAPQTKPISAQAQDYTYKSAGKPASPKTKEQDALPAGAVRSPSRQKIPGVSAHQEAKPGSPRHVSASRIASPKSVAPRPGTPVQGPRTPVQKAVVEEAIGPVTSQAQVQSAVEPPRVDEAKEQPEEKPRPLSLASPSASARTFLDIVLAHFKQLAPEWIRTLVPDDIIRHLRRDDLETCWYVEKKLDRLPLITNTVISISAEVLQEDALAD</sequence>
<gene>
    <name evidence="9" type="ORF">V5799_015847</name>
</gene>
<dbReference type="InterPro" id="IPR011333">
    <property type="entry name" value="SKP1/BTB/POZ_sf"/>
</dbReference>
<evidence type="ECO:0000259" key="8">
    <source>
        <dbReference type="PROSITE" id="PS50097"/>
    </source>
</evidence>
<evidence type="ECO:0000256" key="5">
    <source>
        <dbReference type="ARBA" id="ARBA00023136"/>
    </source>
</evidence>
<dbReference type="AlphaFoldDB" id="A0AAQ4F869"/>
<dbReference type="Pfam" id="PF00651">
    <property type="entry name" value="BTB"/>
    <property type="match status" value="1"/>
</dbReference>
<organism evidence="9 10">
    <name type="scientific">Amblyomma americanum</name>
    <name type="common">Lone star tick</name>
    <dbReference type="NCBI Taxonomy" id="6943"/>
    <lineage>
        <taxon>Eukaryota</taxon>
        <taxon>Metazoa</taxon>
        <taxon>Ecdysozoa</taxon>
        <taxon>Arthropoda</taxon>
        <taxon>Chelicerata</taxon>
        <taxon>Arachnida</taxon>
        <taxon>Acari</taxon>
        <taxon>Parasitiformes</taxon>
        <taxon>Ixodida</taxon>
        <taxon>Ixodoidea</taxon>
        <taxon>Ixodidae</taxon>
        <taxon>Amblyomminae</taxon>
        <taxon>Amblyomma</taxon>
    </lineage>
</organism>
<feature type="compositionally biased region" description="Polar residues" evidence="6">
    <location>
        <begin position="344"/>
        <end position="354"/>
    </location>
</feature>
<keyword evidence="10" id="KW-1185">Reference proteome</keyword>
<feature type="region of interest" description="Disordered" evidence="6">
    <location>
        <begin position="439"/>
        <end position="472"/>
    </location>
</feature>
<dbReference type="InterPro" id="IPR000210">
    <property type="entry name" value="BTB/POZ_dom"/>
</dbReference>
<dbReference type="GO" id="GO:0005783">
    <property type="term" value="C:endoplasmic reticulum"/>
    <property type="evidence" value="ECO:0007669"/>
    <property type="project" value="TreeGrafter"/>
</dbReference>
<dbReference type="Gene3D" id="3.30.710.10">
    <property type="entry name" value="Potassium Channel Kv1.1, Chain A"/>
    <property type="match status" value="1"/>
</dbReference>
<evidence type="ECO:0000256" key="4">
    <source>
        <dbReference type="ARBA" id="ARBA00022989"/>
    </source>
</evidence>
<evidence type="ECO:0000256" key="3">
    <source>
        <dbReference type="ARBA" id="ARBA00022692"/>
    </source>
</evidence>
<comment type="caution">
    <text evidence="9">The sequence shown here is derived from an EMBL/GenBank/DDBJ whole genome shotgun (WGS) entry which is preliminary data.</text>
</comment>
<evidence type="ECO:0000256" key="7">
    <source>
        <dbReference type="SAM" id="Phobius"/>
    </source>
</evidence>
<dbReference type="GO" id="GO:0005794">
    <property type="term" value="C:Golgi apparatus"/>
    <property type="evidence" value="ECO:0007669"/>
    <property type="project" value="TreeGrafter"/>
</dbReference>
<dbReference type="PROSITE" id="PS50097">
    <property type="entry name" value="BTB"/>
    <property type="match status" value="1"/>
</dbReference>
<evidence type="ECO:0000256" key="2">
    <source>
        <dbReference type="ARBA" id="ARBA00009457"/>
    </source>
</evidence>
<protein>
    <recommendedName>
        <fullName evidence="8">BTB domain-containing protein</fullName>
    </recommendedName>
</protein>
<evidence type="ECO:0000313" key="9">
    <source>
        <dbReference type="EMBL" id="KAK8782818.1"/>
    </source>
</evidence>
<comment type="similarity">
    <text evidence="2">Belongs to the CDC50/LEM3 family.</text>
</comment>
<proteinExistence type="inferred from homology"/>
<feature type="domain" description="BTB" evidence="8">
    <location>
        <begin position="175"/>
        <end position="243"/>
    </location>
</feature>
<evidence type="ECO:0000313" key="10">
    <source>
        <dbReference type="Proteomes" id="UP001321473"/>
    </source>
</evidence>
<keyword evidence="5 7" id="KW-0472">Membrane</keyword>
<keyword evidence="4 7" id="KW-1133">Transmembrane helix</keyword>
<dbReference type="PANTHER" id="PTHR10926">
    <property type="entry name" value="CELL CYCLE CONTROL PROTEIN 50"/>
    <property type="match status" value="1"/>
</dbReference>
<keyword evidence="3 7" id="KW-0812">Transmembrane</keyword>
<name>A0AAQ4F869_AMBAM</name>
<dbReference type="GO" id="GO:0005886">
    <property type="term" value="C:plasma membrane"/>
    <property type="evidence" value="ECO:0007669"/>
    <property type="project" value="TreeGrafter"/>
</dbReference>
<feature type="transmembrane region" description="Helical" evidence="7">
    <location>
        <begin position="33"/>
        <end position="53"/>
    </location>
</feature>
<dbReference type="SMART" id="SM00225">
    <property type="entry name" value="BTB"/>
    <property type="match status" value="1"/>
</dbReference>
<dbReference type="Pfam" id="PF03381">
    <property type="entry name" value="CDC50"/>
    <property type="match status" value="1"/>
</dbReference>
<reference evidence="9 10" key="1">
    <citation type="journal article" date="2023" name="Arcadia Sci">
        <title>De novo assembly of a long-read Amblyomma americanum tick genome.</title>
        <authorList>
            <person name="Chou S."/>
            <person name="Poskanzer K.E."/>
            <person name="Rollins M."/>
            <person name="Thuy-Boun P.S."/>
        </authorList>
    </citation>
    <scope>NUCLEOTIDE SEQUENCE [LARGE SCALE GENOMIC DNA]</scope>
    <source>
        <strain evidence="9">F_SG_1</strain>
        <tissue evidence="9">Salivary glands</tissue>
    </source>
</reference>
<dbReference type="EMBL" id="JARKHS020006264">
    <property type="protein sequence ID" value="KAK8782818.1"/>
    <property type="molecule type" value="Genomic_DNA"/>
</dbReference>
<feature type="compositionally biased region" description="Basic and acidic residues" evidence="6">
    <location>
        <begin position="311"/>
        <end position="335"/>
    </location>
</feature>
<feature type="compositionally biased region" description="Basic and acidic residues" evidence="6">
    <location>
        <begin position="453"/>
        <end position="467"/>
    </location>
</feature>
<dbReference type="PANTHER" id="PTHR10926:SF0">
    <property type="entry name" value="CDC50, ISOFORM A"/>
    <property type="match status" value="1"/>
</dbReference>
<dbReference type="SUPFAM" id="SSF54695">
    <property type="entry name" value="POZ domain"/>
    <property type="match status" value="1"/>
</dbReference>
<evidence type="ECO:0000256" key="1">
    <source>
        <dbReference type="ARBA" id="ARBA00004141"/>
    </source>
</evidence>
<dbReference type="InterPro" id="IPR005045">
    <property type="entry name" value="CDC50/LEM3_fam"/>
</dbReference>
<feature type="region of interest" description="Disordered" evidence="6">
    <location>
        <begin position="269"/>
        <end position="426"/>
    </location>
</feature>
<evidence type="ECO:0000256" key="6">
    <source>
        <dbReference type="SAM" id="MobiDB-lite"/>
    </source>
</evidence>
<dbReference type="Proteomes" id="UP001321473">
    <property type="component" value="Unassembled WGS sequence"/>
</dbReference>
<accession>A0AAQ4F869</accession>
<comment type="subcellular location">
    <subcellularLocation>
        <location evidence="1">Membrane</location>
        <topology evidence="1">Multi-pass membrane protein</topology>
    </subcellularLocation>
</comment>
<feature type="compositionally biased region" description="Pro residues" evidence="6">
    <location>
        <begin position="283"/>
        <end position="297"/>
    </location>
</feature>